<dbReference type="InterPro" id="IPR029035">
    <property type="entry name" value="DHS-like_NAD/FAD-binding_dom"/>
</dbReference>
<protein>
    <submittedName>
        <fullName evidence="6">Electron transfer flavoprotein subunit alpha</fullName>
    </submittedName>
</protein>
<feature type="domain" description="Electron transfer flavoprotein alpha/beta-subunit N-terminal" evidence="5">
    <location>
        <begin position="7"/>
        <end position="182"/>
    </location>
</feature>
<dbReference type="GO" id="GO:0009055">
    <property type="term" value="F:electron transfer activity"/>
    <property type="evidence" value="ECO:0007669"/>
    <property type="project" value="InterPro"/>
</dbReference>
<proteinExistence type="inferred from homology"/>
<comment type="similarity">
    <text evidence="1">Belongs to the ETF alpha-subunit/FixB family.</text>
</comment>
<reference evidence="6 7" key="1">
    <citation type="submission" date="2013-12" db="EMBL/GenBank/DDBJ databases">
        <authorList>
            <consortium name="DOE Joint Genome Institute"/>
            <person name="Smidt H."/>
            <person name="Huntemann M."/>
            <person name="Han J."/>
            <person name="Chen A."/>
            <person name="Kyrpides N."/>
            <person name="Mavromatis K."/>
            <person name="Markowitz V."/>
            <person name="Palaniappan K."/>
            <person name="Ivanova N."/>
            <person name="Schaumberg A."/>
            <person name="Pati A."/>
            <person name="Liolios K."/>
            <person name="Nordberg H.P."/>
            <person name="Cantor M.N."/>
            <person name="Hua S.X."/>
            <person name="Woyke T."/>
        </authorList>
    </citation>
    <scope>NUCLEOTIDE SEQUENCE [LARGE SCALE GENOMIC DNA]</scope>
    <source>
        <strain evidence="7">DSM 15288</strain>
    </source>
</reference>
<keyword evidence="2" id="KW-0813">Transport</keyword>
<feature type="binding site" evidence="4">
    <location>
        <begin position="227"/>
        <end position="228"/>
    </location>
    <ligand>
        <name>FAD</name>
        <dbReference type="ChEBI" id="CHEBI:57692"/>
    </ligand>
</feature>
<dbReference type="Pfam" id="PF01012">
    <property type="entry name" value="ETF"/>
    <property type="match status" value="1"/>
</dbReference>
<dbReference type="GO" id="GO:0050660">
    <property type="term" value="F:flavin adenine dinucleotide binding"/>
    <property type="evidence" value="ECO:0007669"/>
    <property type="project" value="InterPro"/>
</dbReference>
<dbReference type="PANTHER" id="PTHR43153">
    <property type="entry name" value="ELECTRON TRANSFER FLAVOPROTEIN ALPHA"/>
    <property type="match status" value="1"/>
</dbReference>
<evidence type="ECO:0000313" key="7">
    <source>
        <dbReference type="Proteomes" id="UP000010847"/>
    </source>
</evidence>
<dbReference type="GO" id="GO:0033539">
    <property type="term" value="P:fatty acid beta-oxidation using acyl-CoA dehydrogenase"/>
    <property type="evidence" value="ECO:0007669"/>
    <property type="project" value="TreeGrafter"/>
</dbReference>
<keyword evidence="4" id="KW-0274">FAD</keyword>
<dbReference type="Gene3D" id="3.40.50.620">
    <property type="entry name" value="HUPs"/>
    <property type="match status" value="1"/>
</dbReference>
<dbReference type="FunFam" id="3.40.50.1220:FF:000004">
    <property type="entry name" value="Electron transfer flavoprotein"/>
    <property type="match status" value="1"/>
</dbReference>
<dbReference type="OrthoDB" id="9770286at2"/>
<dbReference type="SUPFAM" id="SSF52402">
    <property type="entry name" value="Adenine nucleotide alpha hydrolases-like"/>
    <property type="match status" value="1"/>
</dbReference>
<dbReference type="STRING" id="871968.DESME_10080"/>
<evidence type="ECO:0000259" key="5">
    <source>
        <dbReference type="SMART" id="SM00893"/>
    </source>
</evidence>
<sequence length="314" mass="33673">MSKINKVWVIAEKESALAQLLAGGRQLGEEVAAVVLGTKEETKKAISLGADKIYWLGELKAENVYEDYAPTISGLLKQERPELVLVQPSKRGKLLAGRLAANLGTSVLVDATEVKVEEKVQVTHMVYGGAAFRTEQALTETTIVTVGAGAYTALPEEATRQGTVIDVEFVEPQHKVKLLEKKNKAGATVNLSAAKRVVGIGRGIANQEDIKLAEELAEQIGAEVGCSRPIAEGVNWLPTERYIGVSGAILKPEVYLAVGISGQVQHMVGVNQAKVIIAINKDKAAPIFKHADYGIIGDLYKVLPLLAEKFKASK</sequence>
<name>W0ECU0_9FIRM</name>
<dbReference type="InterPro" id="IPR014731">
    <property type="entry name" value="ETF_asu_C"/>
</dbReference>
<dbReference type="PIRSF" id="PIRSF000089">
    <property type="entry name" value="Electra_flavoP_a"/>
    <property type="match status" value="1"/>
</dbReference>
<dbReference type="AlphaFoldDB" id="W0ECU0"/>
<keyword evidence="3" id="KW-0285">Flavoprotein</keyword>
<dbReference type="eggNOG" id="COG2025">
    <property type="taxonomic scope" value="Bacteria"/>
</dbReference>
<organism evidence="6 7">
    <name type="scientific">Desulfitobacterium metallireducens DSM 15288</name>
    <dbReference type="NCBI Taxonomy" id="871968"/>
    <lineage>
        <taxon>Bacteria</taxon>
        <taxon>Bacillati</taxon>
        <taxon>Bacillota</taxon>
        <taxon>Clostridia</taxon>
        <taxon>Eubacteriales</taxon>
        <taxon>Desulfitobacteriaceae</taxon>
        <taxon>Desulfitobacterium</taxon>
    </lineage>
</organism>
<dbReference type="InterPro" id="IPR014729">
    <property type="entry name" value="Rossmann-like_a/b/a_fold"/>
</dbReference>
<dbReference type="HOGENOM" id="CLU_034178_0_1_9"/>
<evidence type="ECO:0000256" key="4">
    <source>
        <dbReference type="PIRSR" id="PIRSR000089-1"/>
    </source>
</evidence>
<feature type="binding site" evidence="4">
    <location>
        <position position="280"/>
    </location>
    <ligand>
        <name>FAD</name>
        <dbReference type="ChEBI" id="CHEBI:57692"/>
    </ligand>
</feature>
<dbReference type="SMART" id="SM00893">
    <property type="entry name" value="ETF"/>
    <property type="match status" value="1"/>
</dbReference>
<dbReference type="KEGG" id="dmt:DESME_10080"/>
<dbReference type="InterPro" id="IPR014730">
    <property type="entry name" value="ETF_a/b_N"/>
</dbReference>
<evidence type="ECO:0000256" key="1">
    <source>
        <dbReference type="ARBA" id="ARBA00005817"/>
    </source>
</evidence>
<feature type="binding site" evidence="4">
    <location>
        <position position="202"/>
    </location>
    <ligand>
        <name>FAD</name>
        <dbReference type="ChEBI" id="CHEBI:57692"/>
    </ligand>
</feature>
<keyword evidence="7" id="KW-1185">Reference proteome</keyword>
<gene>
    <name evidence="6" type="primary">fixB</name>
    <name evidence="6" type="ORF">DESME_10080</name>
</gene>
<dbReference type="PANTHER" id="PTHR43153:SF1">
    <property type="entry name" value="ELECTRON TRANSFER FLAVOPROTEIN SUBUNIT ALPHA, MITOCHONDRIAL"/>
    <property type="match status" value="1"/>
</dbReference>
<dbReference type="Gene3D" id="3.40.50.1220">
    <property type="entry name" value="TPP-binding domain"/>
    <property type="match status" value="1"/>
</dbReference>
<evidence type="ECO:0000256" key="3">
    <source>
        <dbReference type="ARBA" id="ARBA00022630"/>
    </source>
</evidence>
<dbReference type="Pfam" id="PF00766">
    <property type="entry name" value="ETF_alpha"/>
    <property type="match status" value="1"/>
</dbReference>
<dbReference type="InterPro" id="IPR001308">
    <property type="entry name" value="ETF_a/FixB"/>
</dbReference>
<dbReference type="RefSeq" id="WP_006716135.1">
    <property type="nucleotide sequence ID" value="NZ_CP007032.1"/>
</dbReference>
<feature type="binding site" evidence="4">
    <location>
        <begin position="259"/>
        <end position="266"/>
    </location>
    <ligand>
        <name>FAD</name>
        <dbReference type="ChEBI" id="CHEBI:57692"/>
    </ligand>
</feature>
<accession>W0ECU0</accession>
<evidence type="ECO:0000256" key="2">
    <source>
        <dbReference type="ARBA" id="ARBA00022448"/>
    </source>
</evidence>
<dbReference type="SUPFAM" id="SSF52467">
    <property type="entry name" value="DHS-like NAD/FAD-binding domain"/>
    <property type="match status" value="1"/>
</dbReference>
<dbReference type="Proteomes" id="UP000010847">
    <property type="component" value="Chromosome"/>
</dbReference>
<dbReference type="EMBL" id="CP007032">
    <property type="protein sequence ID" value="AHF07338.1"/>
    <property type="molecule type" value="Genomic_DNA"/>
</dbReference>
<evidence type="ECO:0000313" key="6">
    <source>
        <dbReference type="EMBL" id="AHF07338.1"/>
    </source>
</evidence>
<comment type="cofactor">
    <cofactor evidence="4">
        <name>FAD</name>
        <dbReference type="ChEBI" id="CHEBI:57692"/>
    </cofactor>
    <text evidence="4">Binds 1 FAD per dimer.</text>
</comment>